<accession>A0AAE9Y7Q1</accession>
<keyword evidence="3" id="KW-1185">Reference proteome</keyword>
<dbReference type="RefSeq" id="WP_272737816.1">
    <property type="nucleotide sequence ID" value="NZ_CP116942.1"/>
</dbReference>
<proteinExistence type="predicted"/>
<reference evidence="2" key="1">
    <citation type="submission" date="2023-01" db="EMBL/GenBank/DDBJ databases">
        <title>The diversity of Class Acidimicrobiia in South China Sea sediment environments and the proposal of Iamia marina sp. nov., a novel species of the genus Iamia.</title>
        <authorList>
            <person name="He Y."/>
            <person name="Tian X."/>
        </authorList>
    </citation>
    <scope>NUCLEOTIDE SEQUENCE</scope>
    <source>
        <strain evidence="2">DSM 19957</strain>
    </source>
</reference>
<feature type="compositionally biased region" description="Gly residues" evidence="1">
    <location>
        <begin position="15"/>
        <end position="25"/>
    </location>
</feature>
<evidence type="ECO:0000313" key="2">
    <source>
        <dbReference type="EMBL" id="WCO68299.1"/>
    </source>
</evidence>
<feature type="region of interest" description="Disordered" evidence="1">
    <location>
        <begin position="11"/>
        <end position="81"/>
    </location>
</feature>
<evidence type="ECO:0000256" key="1">
    <source>
        <dbReference type="SAM" id="MobiDB-lite"/>
    </source>
</evidence>
<dbReference type="AlphaFoldDB" id="A0AAE9Y7Q1"/>
<name>A0AAE9Y7Q1_9ACTN</name>
<protein>
    <submittedName>
        <fullName evidence="2">Uncharacterized protein</fullName>
    </submittedName>
</protein>
<feature type="compositionally biased region" description="Gly residues" evidence="1">
    <location>
        <begin position="36"/>
        <end position="77"/>
    </location>
</feature>
<dbReference type="EMBL" id="CP116942">
    <property type="protein sequence ID" value="WCO68299.1"/>
    <property type="molecule type" value="Genomic_DNA"/>
</dbReference>
<sequence>MILLLVAPDAVSGKTGSGNNGGSDGSIGADVATPGRPGGGGPPSGEGSGGGGEASGGASGGSGGSGASDGGSGGGGLVPAAIRNAPTQNGLFRCDADFSSFACPDAPDAAPAPPAGGGAAPLPDPAVLAEAARQEVPIRVPRPHTSPDGVPQVTGLKTWYWMDEAEWTPATARAELPGIWAEVTATPTKAVWTPGDGAAAVSCRGPSRPHPGISGATTDCGHTYTDVGSPTVRVAVTYEVTWRSSTGRSGVQAPIVLTTSLPLTVEQRQVVTN</sequence>
<organism evidence="2 3">
    <name type="scientific">Iamia majanohamensis</name>
    <dbReference type="NCBI Taxonomy" id="467976"/>
    <lineage>
        <taxon>Bacteria</taxon>
        <taxon>Bacillati</taxon>
        <taxon>Actinomycetota</taxon>
        <taxon>Acidimicrobiia</taxon>
        <taxon>Acidimicrobiales</taxon>
        <taxon>Iamiaceae</taxon>
        <taxon>Iamia</taxon>
    </lineage>
</organism>
<gene>
    <name evidence="2" type="ORF">PO878_06105</name>
</gene>
<dbReference type="Proteomes" id="UP001216390">
    <property type="component" value="Chromosome"/>
</dbReference>
<dbReference type="KEGG" id="ima:PO878_06105"/>
<evidence type="ECO:0000313" key="3">
    <source>
        <dbReference type="Proteomes" id="UP001216390"/>
    </source>
</evidence>